<evidence type="ECO:0000313" key="3">
    <source>
        <dbReference type="Proteomes" id="UP000037035"/>
    </source>
</evidence>
<gene>
    <name evidence="2" type="ORF">VP01_899g3</name>
</gene>
<reference evidence="2 3" key="1">
    <citation type="submission" date="2015-08" db="EMBL/GenBank/DDBJ databases">
        <title>Next Generation Sequencing and Analysis of the Genome of Puccinia sorghi L Schw, the Causal Agent of Maize Common Rust.</title>
        <authorList>
            <person name="Rochi L."/>
            <person name="Burguener G."/>
            <person name="Darino M."/>
            <person name="Turjanski A."/>
            <person name="Kreff E."/>
            <person name="Dieguez M.J."/>
            <person name="Sacco F."/>
        </authorList>
    </citation>
    <scope>NUCLEOTIDE SEQUENCE [LARGE SCALE GENOMIC DNA]</scope>
    <source>
        <strain evidence="2 3">RO10H11247</strain>
    </source>
</reference>
<dbReference type="VEuPathDB" id="FungiDB:VP01_899g3"/>
<proteinExistence type="predicted"/>
<feature type="domain" description="Retrotransposon gag" evidence="1">
    <location>
        <begin position="78"/>
        <end position="149"/>
    </location>
</feature>
<protein>
    <recommendedName>
        <fullName evidence="1">Retrotransposon gag domain-containing protein</fullName>
    </recommendedName>
</protein>
<evidence type="ECO:0000259" key="1">
    <source>
        <dbReference type="Pfam" id="PF03732"/>
    </source>
</evidence>
<keyword evidence="3" id="KW-1185">Reference proteome</keyword>
<dbReference type="EMBL" id="LAVV01014603">
    <property type="protein sequence ID" value="KNZ44612.1"/>
    <property type="molecule type" value="Genomic_DNA"/>
</dbReference>
<name>A0A0L6U8I2_9BASI</name>
<accession>A0A0L6U8I2</accession>
<evidence type="ECO:0000313" key="2">
    <source>
        <dbReference type="EMBL" id="KNZ44612.1"/>
    </source>
</evidence>
<sequence>MDALNARLDKMMCMLAEERAQQIATEENLCQTQARLDATSSASLSTEPAAAKSFVGKILLHTLTYPEKFPTDSRKLAFAVSFMTDYTATWSQPYLMKVFNAEEVAFNKFLNNFKSSFFDHNCQHRAEVALQSLRQTRTVSAYTQEFNSPTHMLAPKMSNSPWHLEWPTCPHPPASTSAPTTNPNAMDLLAFQRGPHNRFSDTKQAHQVQLKLCFFCDQAGHVSCGCSNGNRTLQGPEIFIFSPYF</sequence>
<dbReference type="Proteomes" id="UP000037035">
    <property type="component" value="Unassembled WGS sequence"/>
</dbReference>
<organism evidence="2 3">
    <name type="scientific">Puccinia sorghi</name>
    <dbReference type="NCBI Taxonomy" id="27349"/>
    <lineage>
        <taxon>Eukaryota</taxon>
        <taxon>Fungi</taxon>
        <taxon>Dikarya</taxon>
        <taxon>Basidiomycota</taxon>
        <taxon>Pucciniomycotina</taxon>
        <taxon>Pucciniomycetes</taxon>
        <taxon>Pucciniales</taxon>
        <taxon>Pucciniaceae</taxon>
        <taxon>Puccinia</taxon>
    </lineage>
</organism>
<dbReference type="OrthoDB" id="5552562at2759"/>
<dbReference type="Pfam" id="PF03732">
    <property type="entry name" value="Retrotrans_gag"/>
    <property type="match status" value="1"/>
</dbReference>
<comment type="caution">
    <text evidence="2">The sequence shown here is derived from an EMBL/GenBank/DDBJ whole genome shotgun (WGS) entry which is preliminary data.</text>
</comment>
<dbReference type="AlphaFoldDB" id="A0A0L6U8I2"/>
<dbReference type="InterPro" id="IPR005162">
    <property type="entry name" value="Retrotrans_gag_dom"/>
</dbReference>